<accession>A0AAV4V228</accession>
<dbReference type="Proteomes" id="UP001054945">
    <property type="component" value="Unassembled WGS sequence"/>
</dbReference>
<evidence type="ECO:0000313" key="2">
    <source>
        <dbReference type="EMBL" id="GIY63944.1"/>
    </source>
</evidence>
<dbReference type="AlphaFoldDB" id="A0AAV4V228"/>
<evidence type="ECO:0000313" key="3">
    <source>
        <dbReference type="Proteomes" id="UP001054945"/>
    </source>
</evidence>
<dbReference type="EMBL" id="BPLR01013808">
    <property type="protein sequence ID" value="GIY63944.1"/>
    <property type="molecule type" value="Genomic_DNA"/>
</dbReference>
<evidence type="ECO:0000256" key="1">
    <source>
        <dbReference type="SAM" id="Phobius"/>
    </source>
</evidence>
<name>A0AAV4V228_CAEEX</name>
<comment type="caution">
    <text evidence="2">The sequence shown here is derived from an EMBL/GenBank/DDBJ whole genome shotgun (WGS) entry which is preliminary data.</text>
</comment>
<protein>
    <submittedName>
        <fullName evidence="2">Uncharacterized protein</fullName>
    </submittedName>
</protein>
<gene>
    <name evidence="2" type="ORF">CEXT_261611</name>
</gene>
<reference evidence="2 3" key="1">
    <citation type="submission" date="2021-06" db="EMBL/GenBank/DDBJ databases">
        <title>Caerostris extrusa draft genome.</title>
        <authorList>
            <person name="Kono N."/>
            <person name="Arakawa K."/>
        </authorList>
    </citation>
    <scope>NUCLEOTIDE SEQUENCE [LARGE SCALE GENOMIC DNA]</scope>
</reference>
<keyword evidence="3" id="KW-1185">Reference proteome</keyword>
<proteinExistence type="predicted"/>
<keyword evidence="1" id="KW-1133">Transmembrane helix</keyword>
<sequence>MVKHSNIALTNCSSTVLGLLFGFLNLNKFSALPLGSVWNLAMHEKIGREGDGVIFNAGDLLGYGVLPGSRHQIERNGQ</sequence>
<keyword evidence="1" id="KW-0472">Membrane</keyword>
<organism evidence="2 3">
    <name type="scientific">Caerostris extrusa</name>
    <name type="common">Bark spider</name>
    <name type="synonym">Caerostris bankana</name>
    <dbReference type="NCBI Taxonomy" id="172846"/>
    <lineage>
        <taxon>Eukaryota</taxon>
        <taxon>Metazoa</taxon>
        <taxon>Ecdysozoa</taxon>
        <taxon>Arthropoda</taxon>
        <taxon>Chelicerata</taxon>
        <taxon>Arachnida</taxon>
        <taxon>Araneae</taxon>
        <taxon>Araneomorphae</taxon>
        <taxon>Entelegynae</taxon>
        <taxon>Araneoidea</taxon>
        <taxon>Araneidae</taxon>
        <taxon>Caerostris</taxon>
    </lineage>
</organism>
<keyword evidence="1" id="KW-0812">Transmembrane</keyword>
<feature type="transmembrane region" description="Helical" evidence="1">
    <location>
        <begin position="6"/>
        <end position="26"/>
    </location>
</feature>